<dbReference type="Proteomes" id="UP001207588">
    <property type="component" value="Unassembled WGS sequence"/>
</dbReference>
<sequence>MAQRGRRRARAAAPSIKPRRVENRVLDSLIGLRVSSEHQKAMDWKAKQLGLKTAQDWIREYMKDAIEQAVQEKQAAESQLPLLTA</sequence>
<name>A0AAW5S079_MYCBC</name>
<reference evidence="1" key="1">
    <citation type="submission" date="2020-07" db="EMBL/GenBank/DDBJ databases">
        <authorList>
            <person name="Pettersson B.M.F."/>
            <person name="Behra P.R.K."/>
            <person name="Ramesh M."/>
            <person name="Das S."/>
            <person name="Dasgupta S."/>
            <person name="Kirsebom L.A."/>
        </authorList>
    </citation>
    <scope>NUCLEOTIDE SEQUENCE</scope>
    <source>
        <strain evidence="1">DSM 45439</strain>
    </source>
</reference>
<comment type="caution">
    <text evidence="1">The sequence shown here is derived from an EMBL/GenBank/DDBJ whole genome shotgun (WGS) entry which is preliminary data.</text>
</comment>
<evidence type="ECO:0000313" key="1">
    <source>
        <dbReference type="EMBL" id="MCV6988668.1"/>
    </source>
</evidence>
<proteinExistence type="predicted"/>
<evidence type="ECO:0000313" key="2">
    <source>
        <dbReference type="Proteomes" id="UP001207588"/>
    </source>
</evidence>
<protein>
    <submittedName>
        <fullName evidence="1">Uncharacterized protein</fullName>
    </submittedName>
</protein>
<reference evidence="1" key="2">
    <citation type="journal article" date="2022" name="BMC Genomics">
        <title>Comparative genome analysis of mycobacteria focusing on tRNA and non-coding RNA.</title>
        <authorList>
            <person name="Behra P.R.K."/>
            <person name="Pettersson B.M.F."/>
            <person name="Ramesh M."/>
            <person name="Das S."/>
            <person name="Dasgupta S."/>
            <person name="Kirsebom L.A."/>
        </authorList>
    </citation>
    <scope>NUCLEOTIDE SEQUENCE</scope>
    <source>
        <strain evidence="1">DSM 45439</strain>
    </source>
</reference>
<dbReference type="RefSeq" id="WP_139800126.1">
    <property type="nucleotide sequence ID" value="NZ_JACKTG010000013.1"/>
</dbReference>
<organism evidence="1 2">
    <name type="scientific">Mycobacterium bouchedurhonense</name>
    <dbReference type="NCBI Taxonomy" id="701041"/>
    <lineage>
        <taxon>Bacteria</taxon>
        <taxon>Bacillati</taxon>
        <taxon>Actinomycetota</taxon>
        <taxon>Actinomycetes</taxon>
        <taxon>Mycobacteriales</taxon>
        <taxon>Mycobacteriaceae</taxon>
        <taxon>Mycobacterium</taxon>
        <taxon>Mycobacterium avium complex (MAC)</taxon>
    </lineage>
</organism>
<gene>
    <name evidence="1" type="ORF">H7I91_04990</name>
</gene>
<dbReference type="EMBL" id="JACKTG010000013">
    <property type="protein sequence ID" value="MCV6988668.1"/>
    <property type="molecule type" value="Genomic_DNA"/>
</dbReference>
<accession>A0AAW5S079</accession>
<dbReference type="AlphaFoldDB" id="A0AAW5S079"/>